<evidence type="ECO:0000256" key="5">
    <source>
        <dbReference type="ARBA" id="ARBA00022723"/>
    </source>
</evidence>
<keyword evidence="7" id="KW-0255">Endonuclease</keyword>
<dbReference type="InterPro" id="IPR049912">
    <property type="entry name" value="CRESS_DNA_REP"/>
</dbReference>
<keyword evidence="10" id="KW-0238">DNA-binding</keyword>
<keyword evidence="1" id="KW-0808">Transferase</keyword>
<feature type="region of interest" description="Disordered" evidence="11">
    <location>
        <begin position="207"/>
        <end position="256"/>
    </location>
</feature>
<organism evidence="13 14">
    <name type="scientific">Candidatus Magnetobacterium casense</name>
    <dbReference type="NCBI Taxonomy" id="1455061"/>
    <lineage>
        <taxon>Bacteria</taxon>
        <taxon>Pseudomonadati</taxon>
        <taxon>Nitrospirota</taxon>
        <taxon>Thermodesulfovibrionia</taxon>
        <taxon>Thermodesulfovibrionales</taxon>
        <taxon>Candidatus Magnetobacteriaceae</taxon>
        <taxon>Candidatus Magnetobacterium</taxon>
    </lineage>
</organism>
<keyword evidence="6" id="KW-0547">Nucleotide-binding</keyword>
<accession>A0ABS6S3I3</accession>
<keyword evidence="9" id="KW-0190">Covalent protein-DNA linkage</keyword>
<proteinExistence type="predicted"/>
<evidence type="ECO:0000256" key="2">
    <source>
        <dbReference type="ARBA" id="ARBA00022695"/>
    </source>
</evidence>
<keyword evidence="8" id="KW-0378">Hydrolase</keyword>
<reference evidence="13 14" key="1">
    <citation type="journal article" date="2020" name="J Geophys Res Biogeosci">
        <title>Magnetotaxis as an Adaptation to Enable Bacterial Shuttling of Microbial Sulfur and Sulfur Cycling Across Aquatic Oxic#Anoxic Interfaces.</title>
        <authorList>
            <person name="Li J."/>
            <person name="Liu P."/>
            <person name="Wang J."/>
            <person name="Roberts A.P."/>
            <person name="Pan Y."/>
        </authorList>
    </citation>
    <scope>NUCLEOTIDE SEQUENCE [LARGE SCALE GENOMIC DNA]</scope>
    <source>
        <strain evidence="13 14">MYR-1_YQ</strain>
    </source>
</reference>
<evidence type="ECO:0000256" key="11">
    <source>
        <dbReference type="SAM" id="MobiDB-lite"/>
    </source>
</evidence>
<evidence type="ECO:0000256" key="6">
    <source>
        <dbReference type="ARBA" id="ARBA00022741"/>
    </source>
</evidence>
<dbReference type="RefSeq" id="WP_218254031.1">
    <property type="nucleotide sequence ID" value="NZ_JABXWD010000581.1"/>
</dbReference>
<keyword evidence="5" id="KW-0479">Metal-binding</keyword>
<keyword evidence="2" id="KW-0548">Nucleotidyltransferase</keyword>
<sequence length="256" mass="28871">MAGLTTAFWEFTINNYTPTDIALLQQGYPDQLRQLVYSREIGEDGTPHIQGYVRLLRQQRLSYVRKLFPRAHFKAITCEVYNLNAQRYPQKQDDTSDGHVVISNNAFPDPITELLEVIDEAMGDDMKTEKELAAEILATEFTRVIERPARAKFYVSAVYTKVKERFLHQLIVAVRERRIKENEAHTHTHTQDETSSECSNITDEAPQRKIVFSSSIGAGSDWEDGQDHEEGSCEEDGGSTEGSGSTCGEDSDGSRC</sequence>
<dbReference type="EMBL" id="JABXWD010000581">
    <property type="protein sequence ID" value="MBV6343414.1"/>
    <property type="molecule type" value="Genomic_DNA"/>
</dbReference>
<evidence type="ECO:0000256" key="8">
    <source>
        <dbReference type="ARBA" id="ARBA00022801"/>
    </source>
</evidence>
<dbReference type="Proteomes" id="UP001196980">
    <property type="component" value="Unassembled WGS sequence"/>
</dbReference>
<name>A0ABS6S3I3_9BACT</name>
<keyword evidence="3" id="KW-0235">DNA replication</keyword>
<comment type="caution">
    <text evidence="13">The sequence shown here is derived from an EMBL/GenBank/DDBJ whole genome shotgun (WGS) entry which is preliminary data.</text>
</comment>
<evidence type="ECO:0000256" key="9">
    <source>
        <dbReference type="ARBA" id="ARBA00023124"/>
    </source>
</evidence>
<dbReference type="Pfam" id="PF02407">
    <property type="entry name" value="Viral_Rep"/>
    <property type="match status" value="1"/>
</dbReference>
<gene>
    <name evidence="13" type="ORF">HWQ67_17720</name>
</gene>
<evidence type="ECO:0000256" key="7">
    <source>
        <dbReference type="ARBA" id="ARBA00022759"/>
    </source>
</evidence>
<evidence type="ECO:0000256" key="4">
    <source>
        <dbReference type="ARBA" id="ARBA00022722"/>
    </source>
</evidence>
<protein>
    <recommendedName>
        <fullName evidence="12">CRESS-DNA virus Rep endonuclease domain-containing protein</fullName>
    </recommendedName>
</protein>
<evidence type="ECO:0000256" key="10">
    <source>
        <dbReference type="ARBA" id="ARBA00023125"/>
    </source>
</evidence>
<feature type="compositionally biased region" description="Acidic residues" evidence="11">
    <location>
        <begin position="221"/>
        <end position="238"/>
    </location>
</feature>
<evidence type="ECO:0000313" key="14">
    <source>
        <dbReference type="Proteomes" id="UP001196980"/>
    </source>
</evidence>
<evidence type="ECO:0000259" key="12">
    <source>
        <dbReference type="PROSITE" id="PS52020"/>
    </source>
</evidence>
<evidence type="ECO:0000313" key="13">
    <source>
        <dbReference type="EMBL" id="MBV6343414.1"/>
    </source>
</evidence>
<evidence type="ECO:0000256" key="3">
    <source>
        <dbReference type="ARBA" id="ARBA00022705"/>
    </source>
</evidence>
<evidence type="ECO:0000256" key="1">
    <source>
        <dbReference type="ARBA" id="ARBA00022679"/>
    </source>
</evidence>
<dbReference type="PROSITE" id="PS52020">
    <property type="entry name" value="CRESS_DNA_REP"/>
    <property type="match status" value="1"/>
</dbReference>
<keyword evidence="4" id="KW-0540">Nuclease</keyword>
<feature type="domain" description="CRESS-DNA virus Rep endonuclease" evidence="12">
    <location>
        <begin position="3"/>
        <end position="107"/>
    </location>
</feature>
<keyword evidence="14" id="KW-1185">Reference proteome</keyword>